<dbReference type="InterPro" id="IPR013321">
    <property type="entry name" value="Arc_rbn_hlx_hlx"/>
</dbReference>
<accession>D3RSG5</accession>
<proteinExistence type="predicted"/>
<dbReference type="Proteomes" id="UP000001441">
    <property type="component" value="Chromosome"/>
</dbReference>
<name>D3RSG5_ALLVD</name>
<dbReference type="OrthoDB" id="2389872at2"/>
<evidence type="ECO:0000313" key="2">
    <source>
        <dbReference type="EMBL" id="ADC62124.1"/>
    </source>
</evidence>
<organism evidence="2 3">
    <name type="scientific">Allochromatium vinosum (strain ATCC 17899 / DSM 180 / NBRC 103801 / NCIMB 10441 / D)</name>
    <name type="common">Chromatium vinosum</name>
    <dbReference type="NCBI Taxonomy" id="572477"/>
    <lineage>
        <taxon>Bacteria</taxon>
        <taxon>Pseudomonadati</taxon>
        <taxon>Pseudomonadota</taxon>
        <taxon>Gammaproteobacteria</taxon>
        <taxon>Chromatiales</taxon>
        <taxon>Chromatiaceae</taxon>
        <taxon>Allochromatium</taxon>
    </lineage>
</organism>
<dbReference type="AlphaFoldDB" id="D3RSG5"/>
<reference evidence="2 3" key="1">
    <citation type="journal article" date="2011" name="Stand. Genomic Sci.">
        <title>Complete genome sequence of Allochromatium vinosum DSM 180(T).</title>
        <authorList>
            <person name="Weissgerber T."/>
            <person name="Zigann R."/>
            <person name="Bruce D."/>
            <person name="Chang Y.J."/>
            <person name="Detter J.C."/>
            <person name="Han C."/>
            <person name="Hauser L."/>
            <person name="Jeffries C.D."/>
            <person name="Land M."/>
            <person name="Munk A.C."/>
            <person name="Tapia R."/>
            <person name="Dahl C."/>
        </authorList>
    </citation>
    <scope>NUCLEOTIDE SEQUENCE [LARGE SCALE GENOMIC DNA]</scope>
    <source>
        <strain evidence="3">ATCC 17899 / DSM 180 / NBRC 103801 / NCIMB 10441 / D</strain>
    </source>
</reference>
<keyword evidence="3" id="KW-1185">Reference proteome</keyword>
<dbReference type="EMBL" id="CP001896">
    <property type="protein sequence ID" value="ADC62124.1"/>
    <property type="molecule type" value="Genomic_DNA"/>
</dbReference>
<dbReference type="RefSeq" id="WP_012970399.1">
    <property type="nucleotide sequence ID" value="NC_013851.1"/>
</dbReference>
<protein>
    <submittedName>
        <fullName evidence="2">Resolvase domain protein</fullName>
    </submittedName>
</protein>
<dbReference type="InterPro" id="IPR010985">
    <property type="entry name" value="Ribbon_hlx_hlx"/>
</dbReference>
<dbReference type="eggNOG" id="COG4691">
    <property type="taxonomic scope" value="Bacteria"/>
</dbReference>
<evidence type="ECO:0000313" key="3">
    <source>
        <dbReference type="Proteomes" id="UP000001441"/>
    </source>
</evidence>
<evidence type="ECO:0000259" key="1">
    <source>
        <dbReference type="Pfam" id="PF22513"/>
    </source>
</evidence>
<dbReference type="SUPFAM" id="SSF47598">
    <property type="entry name" value="Ribbon-helix-helix"/>
    <property type="match status" value="1"/>
</dbReference>
<gene>
    <name evidence="2" type="ordered locus">Alvin_1185</name>
</gene>
<dbReference type="Gene3D" id="1.10.1220.10">
    <property type="entry name" value="Met repressor-like"/>
    <property type="match status" value="1"/>
</dbReference>
<dbReference type="InterPro" id="IPR053853">
    <property type="entry name" value="FitA-like_RHH"/>
</dbReference>
<dbReference type="HOGENOM" id="CLU_168829_2_1_6"/>
<dbReference type="STRING" id="572477.Alvin_1185"/>
<sequence>MAALTIRNLDESIKSAIRVRAAQHGISMEEEARRLLREAVSRSSSPVPMGQCLLARFGETATEDFSVPERHRPRVAPEWD</sequence>
<dbReference type="GO" id="GO:0006355">
    <property type="term" value="P:regulation of DNA-templated transcription"/>
    <property type="evidence" value="ECO:0007669"/>
    <property type="project" value="InterPro"/>
</dbReference>
<dbReference type="KEGG" id="alv:Alvin_1185"/>
<feature type="domain" description="Antitoxin FitA-like ribbon-helix-helix" evidence="1">
    <location>
        <begin position="2"/>
        <end position="40"/>
    </location>
</feature>
<dbReference type="Pfam" id="PF22513">
    <property type="entry name" value="FitA-like_RHH"/>
    <property type="match status" value="1"/>
</dbReference>